<dbReference type="PANTHER" id="PTHR12277:SF139">
    <property type="entry name" value="ALPHA_BETA-HYDROLASES SUPERFAMILY PROTEIN"/>
    <property type="match status" value="1"/>
</dbReference>
<dbReference type="Proteomes" id="UP000824469">
    <property type="component" value="Unassembled WGS sequence"/>
</dbReference>
<keyword evidence="3" id="KW-1185">Reference proteome</keyword>
<evidence type="ECO:0000259" key="1">
    <source>
        <dbReference type="Pfam" id="PF00561"/>
    </source>
</evidence>
<organism evidence="2 3">
    <name type="scientific">Taxus chinensis</name>
    <name type="common">Chinese yew</name>
    <name type="synonym">Taxus wallichiana var. chinensis</name>
    <dbReference type="NCBI Taxonomy" id="29808"/>
    <lineage>
        <taxon>Eukaryota</taxon>
        <taxon>Viridiplantae</taxon>
        <taxon>Streptophyta</taxon>
        <taxon>Embryophyta</taxon>
        <taxon>Tracheophyta</taxon>
        <taxon>Spermatophyta</taxon>
        <taxon>Pinopsida</taxon>
        <taxon>Pinidae</taxon>
        <taxon>Conifers II</taxon>
        <taxon>Cupressales</taxon>
        <taxon>Taxaceae</taxon>
        <taxon>Taxus</taxon>
    </lineage>
</organism>
<accession>A0AA38G7C8</accession>
<comment type="caution">
    <text evidence="2">The sequence shown here is derived from an EMBL/GenBank/DDBJ whole genome shotgun (WGS) entry which is preliminary data.</text>
</comment>
<feature type="domain" description="AB hydrolase-1" evidence="1">
    <location>
        <begin position="81"/>
        <end position="209"/>
    </location>
</feature>
<gene>
    <name evidence="2" type="ORF">KI387_020065</name>
</gene>
<evidence type="ECO:0000313" key="3">
    <source>
        <dbReference type="Proteomes" id="UP000824469"/>
    </source>
</evidence>
<proteinExistence type="predicted"/>
<reference evidence="2 3" key="1">
    <citation type="journal article" date="2021" name="Nat. Plants">
        <title>The Taxus genome provides insights into paclitaxel biosynthesis.</title>
        <authorList>
            <person name="Xiong X."/>
            <person name="Gou J."/>
            <person name="Liao Q."/>
            <person name="Li Y."/>
            <person name="Zhou Q."/>
            <person name="Bi G."/>
            <person name="Li C."/>
            <person name="Du R."/>
            <person name="Wang X."/>
            <person name="Sun T."/>
            <person name="Guo L."/>
            <person name="Liang H."/>
            <person name="Lu P."/>
            <person name="Wu Y."/>
            <person name="Zhang Z."/>
            <person name="Ro D.K."/>
            <person name="Shang Y."/>
            <person name="Huang S."/>
            <person name="Yan J."/>
        </authorList>
    </citation>
    <scope>NUCLEOTIDE SEQUENCE [LARGE SCALE GENOMIC DNA]</scope>
    <source>
        <strain evidence="2">Ta-2019</strain>
    </source>
</reference>
<evidence type="ECO:0000313" key="2">
    <source>
        <dbReference type="EMBL" id="KAH9318296.1"/>
    </source>
</evidence>
<name>A0AA38G7C8_TAXCH</name>
<dbReference type="Pfam" id="PF00561">
    <property type="entry name" value="Abhydrolase_1"/>
    <property type="match status" value="1"/>
</dbReference>
<dbReference type="InterPro" id="IPR029058">
    <property type="entry name" value="AB_hydrolase_fold"/>
</dbReference>
<dbReference type="Gene3D" id="3.40.50.1820">
    <property type="entry name" value="alpha/beta hydrolase"/>
    <property type="match status" value="1"/>
</dbReference>
<dbReference type="EMBL" id="JAHRHJ020000004">
    <property type="protein sequence ID" value="KAH9318296.1"/>
    <property type="molecule type" value="Genomic_DNA"/>
</dbReference>
<protein>
    <recommendedName>
        <fullName evidence="1">AB hydrolase-1 domain-containing protein</fullName>
    </recommendedName>
</protein>
<dbReference type="SUPFAM" id="SSF53474">
    <property type="entry name" value="alpha/beta-Hydrolases"/>
    <property type="match status" value="1"/>
</dbReference>
<dbReference type="AlphaFoldDB" id="A0AA38G7C8"/>
<sequence>MGNAASTVAARFAFFPPHPPTYTVTSEGVNAKITFGRMGGDKNKSKNQNQNKNMRIHMVGTKRGNTIVAMYWRHPYARFTLLYSHGNAADLGQMYDLFVQLRKHLRVNLMGYDYSGYGASTGKATEYNTYSDIEAVHQCLETEYGVKQEDLILYGQSVGSGPTLHLASRLPQVRAVVLHSAILSGLRVLYPVKITFWFDIYKKYLKQWLKLQQLRCVHGNVGSKNTVAASPLASKTNAGIIRETPKESELPDLKGADNSQNSSPVIILQSTEGFDIKQEVWKGLESKKETIEKTENEIKIETAEENGPRCCGHLKNLLSTVHVSATHSRWQAKEPVREFPNNAAVGEVPEDGGLELVNQMHLVEWRKCWNCVQSSSWLCWSSLWLFLDGPPAEEEEIMRIVDQTDRSCKFLQV</sequence>
<dbReference type="InterPro" id="IPR000073">
    <property type="entry name" value="AB_hydrolase_1"/>
</dbReference>
<feature type="non-terminal residue" evidence="2">
    <location>
        <position position="1"/>
    </location>
</feature>
<dbReference type="PANTHER" id="PTHR12277">
    <property type="entry name" value="ALPHA/BETA HYDROLASE DOMAIN-CONTAINING PROTEIN"/>
    <property type="match status" value="1"/>
</dbReference>